<dbReference type="HOGENOM" id="CLU_3137948_0_0_11"/>
<keyword evidence="1" id="KW-0812">Transmembrane</keyword>
<organism evidence="2 3">
    <name type="scientific">Mycolicibacterium rhodesiae (strain NBB3)</name>
    <name type="common">Mycobacterium rhodesiae</name>
    <dbReference type="NCBI Taxonomy" id="710685"/>
    <lineage>
        <taxon>Bacteria</taxon>
        <taxon>Bacillati</taxon>
        <taxon>Actinomycetota</taxon>
        <taxon>Actinomycetes</taxon>
        <taxon>Mycobacteriales</taxon>
        <taxon>Mycobacteriaceae</taxon>
        <taxon>Mycolicibacterium</taxon>
    </lineage>
</organism>
<proteinExistence type="predicted"/>
<protein>
    <submittedName>
        <fullName evidence="2">Uncharacterized protein</fullName>
    </submittedName>
</protein>
<evidence type="ECO:0000313" key="2">
    <source>
        <dbReference type="EMBL" id="AEV76586.1"/>
    </source>
</evidence>
<keyword evidence="1" id="KW-1133">Transmembrane helix</keyword>
<dbReference type="AlphaFoldDB" id="G8RSQ3"/>
<dbReference type="RefSeq" id="WP_014214323.1">
    <property type="nucleotide sequence ID" value="NC_016604.1"/>
</dbReference>
<sequence length="49" mass="5056">MNEWSLDRTPGSTWLRVSLITAALATTAVLSTGCVPVMAAVVVAPMPAV</sequence>
<feature type="transmembrane region" description="Helical" evidence="1">
    <location>
        <begin position="20"/>
        <end position="44"/>
    </location>
</feature>
<dbReference type="STRING" id="710685.MycrhN_6125"/>
<keyword evidence="3" id="KW-1185">Reference proteome</keyword>
<evidence type="ECO:0000313" key="3">
    <source>
        <dbReference type="Proteomes" id="UP000005442"/>
    </source>
</evidence>
<dbReference type="EMBL" id="CP003169">
    <property type="protein sequence ID" value="AEV76586.1"/>
    <property type="molecule type" value="Genomic_DNA"/>
</dbReference>
<dbReference type="Proteomes" id="UP000005442">
    <property type="component" value="Chromosome"/>
</dbReference>
<accession>G8RSQ3</accession>
<evidence type="ECO:0000256" key="1">
    <source>
        <dbReference type="SAM" id="Phobius"/>
    </source>
</evidence>
<dbReference type="KEGG" id="mrh:MycrhN_6125"/>
<reference evidence="2 3" key="1">
    <citation type="submission" date="2011-12" db="EMBL/GenBank/DDBJ databases">
        <title>Complete sequence of Mycobacterium rhodesiae NBB3.</title>
        <authorList>
            <consortium name="US DOE Joint Genome Institute"/>
            <person name="Lucas S."/>
            <person name="Han J."/>
            <person name="Lapidus A."/>
            <person name="Cheng J.-F."/>
            <person name="Goodwin L."/>
            <person name="Pitluck S."/>
            <person name="Peters L."/>
            <person name="Mikhailova N."/>
            <person name="Gu W."/>
            <person name="Detter J.C."/>
            <person name="Han C."/>
            <person name="Tapia R."/>
            <person name="Land M."/>
            <person name="Hauser L."/>
            <person name="Kyrpides N."/>
            <person name="Ivanova N."/>
            <person name="Pagani I."/>
            <person name="Mattes T."/>
            <person name="Holmes A."/>
            <person name="Rutledge P."/>
            <person name="Paulsen I."/>
            <person name="Coleman N."/>
            <person name="Woyke T."/>
        </authorList>
    </citation>
    <scope>NUCLEOTIDE SEQUENCE [LARGE SCALE GENOMIC DNA]</scope>
    <source>
        <strain evidence="2 3">NBB3</strain>
    </source>
</reference>
<name>G8RSQ3_MYCRN</name>
<gene>
    <name evidence="2" type="ordered locus">MycrhN_6125</name>
</gene>
<keyword evidence="1" id="KW-0472">Membrane</keyword>